<dbReference type="PANTHER" id="PTHR43124">
    <property type="entry name" value="PURINE EFFLUX PUMP PBUE"/>
    <property type="match status" value="1"/>
</dbReference>
<dbReference type="InterPro" id="IPR011701">
    <property type="entry name" value="MFS"/>
</dbReference>
<feature type="transmembrane region" description="Helical" evidence="6">
    <location>
        <begin position="142"/>
        <end position="162"/>
    </location>
</feature>
<dbReference type="Pfam" id="PF07690">
    <property type="entry name" value="MFS_1"/>
    <property type="match status" value="1"/>
</dbReference>
<evidence type="ECO:0000256" key="1">
    <source>
        <dbReference type="ARBA" id="ARBA00004651"/>
    </source>
</evidence>
<feature type="transmembrane region" description="Helical" evidence="6">
    <location>
        <begin position="222"/>
        <end position="243"/>
    </location>
</feature>
<evidence type="ECO:0000256" key="3">
    <source>
        <dbReference type="ARBA" id="ARBA00022692"/>
    </source>
</evidence>
<keyword evidence="4 6" id="KW-1133">Transmembrane helix</keyword>
<feature type="transmembrane region" description="Helical" evidence="6">
    <location>
        <begin position="168"/>
        <end position="190"/>
    </location>
</feature>
<comment type="caution">
    <text evidence="8">The sequence shown here is derived from an EMBL/GenBank/DDBJ whole genome shotgun (WGS) entry which is preliminary data.</text>
</comment>
<dbReference type="Gene3D" id="1.20.1250.20">
    <property type="entry name" value="MFS general substrate transporter like domains"/>
    <property type="match status" value="2"/>
</dbReference>
<evidence type="ECO:0000256" key="5">
    <source>
        <dbReference type="ARBA" id="ARBA00023136"/>
    </source>
</evidence>
<dbReference type="InterPro" id="IPR050189">
    <property type="entry name" value="MFS_Efflux_Transporters"/>
</dbReference>
<dbReference type="EMBL" id="BMHA01000012">
    <property type="protein sequence ID" value="GGI08636.1"/>
    <property type="molecule type" value="Genomic_DNA"/>
</dbReference>
<proteinExistence type="predicted"/>
<feature type="domain" description="Major facilitator superfamily (MFS) profile" evidence="7">
    <location>
        <begin position="216"/>
        <end position="416"/>
    </location>
</feature>
<evidence type="ECO:0000313" key="9">
    <source>
        <dbReference type="Proteomes" id="UP000650511"/>
    </source>
</evidence>
<reference evidence="8" key="1">
    <citation type="journal article" date="2014" name="Int. J. Syst. Evol. Microbiol.">
        <title>Complete genome sequence of Corynebacterium casei LMG S-19264T (=DSM 44701T), isolated from a smear-ripened cheese.</title>
        <authorList>
            <consortium name="US DOE Joint Genome Institute (JGI-PGF)"/>
            <person name="Walter F."/>
            <person name="Albersmeier A."/>
            <person name="Kalinowski J."/>
            <person name="Ruckert C."/>
        </authorList>
    </citation>
    <scope>NUCLEOTIDE SEQUENCE</scope>
    <source>
        <strain evidence="8">CGMCC 1.14988</strain>
    </source>
</reference>
<dbReference type="PROSITE" id="PS50850">
    <property type="entry name" value="MFS"/>
    <property type="match status" value="1"/>
</dbReference>
<dbReference type="SUPFAM" id="SSF103473">
    <property type="entry name" value="MFS general substrate transporter"/>
    <property type="match status" value="1"/>
</dbReference>
<evidence type="ECO:0000259" key="7">
    <source>
        <dbReference type="PROSITE" id="PS50850"/>
    </source>
</evidence>
<reference evidence="8" key="2">
    <citation type="submission" date="2020-09" db="EMBL/GenBank/DDBJ databases">
        <authorList>
            <person name="Sun Q."/>
            <person name="Zhou Y."/>
        </authorList>
    </citation>
    <scope>NUCLEOTIDE SEQUENCE</scope>
    <source>
        <strain evidence="8">CGMCC 1.14988</strain>
    </source>
</reference>
<dbReference type="Proteomes" id="UP000650511">
    <property type="component" value="Unassembled WGS sequence"/>
</dbReference>
<feature type="transmembrane region" description="Helical" evidence="6">
    <location>
        <begin position="87"/>
        <end position="106"/>
    </location>
</feature>
<keyword evidence="5 6" id="KW-0472">Membrane</keyword>
<keyword evidence="3 6" id="KW-0812">Transmembrane</keyword>
<gene>
    <name evidence="8" type="ORF">GCM10011354_30070</name>
</gene>
<dbReference type="InterPro" id="IPR036259">
    <property type="entry name" value="MFS_trans_sf"/>
</dbReference>
<dbReference type="GO" id="GO:0005886">
    <property type="term" value="C:plasma membrane"/>
    <property type="evidence" value="ECO:0007669"/>
    <property type="project" value="UniProtKB-SubCell"/>
</dbReference>
<keyword evidence="9" id="KW-1185">Reference proteome</keyword>
<feature type="transmembrane region" description="Helical" evidence="6">
    <location>
        <begin position="289"/>
        <end position="309"/>
    </location>
</feature>
<organism evidence="8 9">
    <name type="scientific">Egicoccus halophilus</name>
    <dbReference type="NCBI Taxonomy" id="1670830"/>
    <lineage>
        <taxon>Bacteria</taxon>
        <taxon>Bacillati</taxon>
        <taxon>Actinomycetota</taxon>
        <taxon>Nitriliruptoria</taxon>
        <taxon>Egicoccales</taxon>
        <taxon>Egicoccaceae</taxon>
        <taxon>Egicoccus</taxon>
    </lineage>
</organism>
<keyword evidence="2" id="KW-1003">Cell membrane</keyword>
<dbReference type="PANTHER" id="PTHR43124:SF3">
    <property type="entry name" value="CHLORAMPHENICOL EFFLUX PUMP RV0191"/>
    <property type="match status" value="1"/>
</dbReference>
<dbReference type="AlphaFoldDB" id="A0A8J3AGR0"/>
<evidence type="ECO:0000313" key="8">
    <source>
        <dbReference type="EMBL" id="GGI08636.1"/>
    </source>
</evidence>
<evidence type="ECO:0000256" key="2">
    <source>
        <dbReference type="ARBA" id="ARBA00022475"/>
    </source>
</evidence>
<accession>A0A8J3AGR0</accession>
<sequence length="416" mass="42740">MRPVTLSTLPPDPPGRWRALGSLATAEFLAMATWFSASAVVPELQLRWSLTPAGAALMTVAVQVGFVVGAVLSATLSLADVFPARRVVAAGAAGAAAANLGLLVASGAGTATLLRFATGLCLAAVYPPAMKAMSTWFRRGRGLALGIMVGAITLGSALPHLVRAVGGLDWRVVIVTTSAASLLGGVLALVGRDGPFPFPRARFEPRQALRVLADRDVRLASYGYFGHMWELYAMWAWVAVYLAASFEASGASPTAGARAASSVAFAAIGAGALGSVLGGVLGDRCGRPLAASVSLVASGSAAVVAGLVWGGPPALVVAVVVFWGLWVVADSAQFSTLVTELADQRYVGTAVTLQLALGYVLTVPTIWWVPLLVEAVGWRSAFLVLVPGPVVGTVAMRTLARRLGDGRLDAARSGSR</sequence>
<feature type="transmembrane region" description="Helical" evidence="6">
    <location>
        <begin position="20"/>
        <end position="41"/>
    </location>
</feature>
<feature type="transmembrane region" description="Helical" evidence="6">
    <location>
        <begin position="315"/>
        <end position="334"/>
    </location>
</feature>
<feature type="transmembrane region" description="Helical" evidence="6">
    <location>
        <begin position="263"/>
        <end position="282"/>
    </location>
</feature>
<comment type="subcellular location">
    <subcellularLocation>
        <location evidence="1">Cell membrane</location>
        <topology evidence="1">Multi-pass membrane protein</topology>
    </subcellularLocation>
</comment>
<feature type="transmembrane region" description="Helical" evidence="6">
    <location>
        <begin position="381"/>
        <end position="400"/>
    </location>
</feature>
<evidence type="ECO:0000256" key="4">
    <source>
        <dbReference type="ARBA" id="ARBA00022989"/>
    </source>
</evidence>
<evidence type="ECO:0000256" key="6">
    <source>
        <dbReference type="SAM" id="Phobius"/>
    </source>
</evidence>
<dbReference type="GO" id="GO:0022857">
    <property type="term" value="F:transmembrane transporter activity"/>
    <property type="evidence" value="ECO:0007669"/>
    <property type="project" value="InterPro"/>
</dbReference>
<dbReference type="InterPro" id="IPR020846">
    <property type="entry name" value="MFS_dom"/>
</dbReference>
<protein>
    <submittedName>
        <fullName evidence="8">MFS transporter</fullName>
    </submittedName>
</protein>
<name>A0A8J3AGR0_9ACTN</name>
<feature type="transmembrane region" description="Helical" evidence="6">
    <location>
        <begin position="346"/>
        <end position="369"/>
    </location>
</feature>
<feature type="transmembrane region" description="Helical" evidence="6">
    <location>
        <begin position="53"/>
        <end position="75"/>
    </location>
</feature>